<dbReference type="GO" id="GO:0016020">
    <property type="term" value="C:membrane"/>
    <property type="evidence" value="ECO:0007669"/>
    <property type="project" value="UniProtKB-SubCell"/>
</dbReference>
<keyword evidence="5 6" id="KW-0472">Membrane</keyword>
<evidence type="ECO:0000256" key="6">
    <source>
        <dbReference type="SAM" id="Phobius"/>
    </source>
</evidence>
<evidence type="ECO:0000313" key="7">
    <source>
        <dbReference type="EMBL" id="OIR00978.1"/>
    </source>
</evidence>
<comment type="caution">
    <text evidence="7">The sequence shown here is derived from an EMBL/GenBank/DDBJ whole genome shotgun (WGS) entry which is preliminary data.</text>
</comment>
<keyword evidence="4 6" id="KW-1133">Transmembrane helix</keyword>
<dbReference type="InterPro" id="IPR045584">
    <property type="entry name" value="Pilin-like"/>
</dbReference>
<evidence type="ECO:0000256" key="1">
    <source>
        <dbReference type="ARBA" id="ARBA00004167"/>
    </source>
</evidence>
<dbReference type="InterPro" id="IPR012902">
    <property type="entry name" value="N_methyl_site"/>
</dbReference>
<keyword evidence="3 6" id="KW-0812">Transmembrane</keyword>
<evidence type="ECO:0000256" key="4">
    <source>
        <dbReference type="ARBA" id="ARBA00022989"/>
    </source>
</evidence>
<name>A0A1J5RYP8_9ZZZZ</name>
<evidence type="ECO:0000256" key="5">
    <source>
        <dbReference type="ARBA" id="ARBA00023136"/>
    </source>
</evidence>
<comment type="subcellular location">
    <subcellularLocation>
        <location evidence="1">Membrane</location>
        <topology evidence="1">Single-pass membrane protein</topology>
    </subcellularLocation>
</comment>
<evidence type="ECO:0000256" key="3">
    <source>
        <dbReference type="ARBA" id="ARBA00022692"/>
    </source>
</evidence>
<evidence type="ECO:0000256" key="2">
    <source>
        <dbReference type="ARBA" id="ARBA00022481"/>
    </source>
</evidence>
<dbReference type="SUPFAM" id="SSF54523">
    <property type="entry name" value="Pili subunits"/>
    <property type="match status" value="1"/>
</dbReference>
<dbReference type="Pfam" id="PF07963">
    <property type="entry name" value="N_methyl"/>
    <property type="match status" value="1"/>
</dbReference>
<accession>A0A1J5RYP8</accession>
<keyword evidence="2" id="KW-0488">Methylation</keyword>
<dbReference type="AlphaFoldDB" id="A0A1J5RYP8"/>
<dbReference type="EMBL" id="MLJW01000089">
    <property type="protein sequence ID" value="OIR00978.1"/>
    <property type="molecule type" value="Genomic_DNA"/>
</dbReference>
<gene>
    <name evidence="7" type="primary">fimA_9</name>
    <name evidence="7" type="ORF">GALL_169420</name>
</gene>
<dbReference type="NCBIfam" id="TIGR02532">
    <property type="entry name" value="IV_pilin_GFxxxE"/>
    <property type="match status" value="1"/>
</dbReference>
<protein>
    <submittedName>
        <fullName evidence="7">Fimbrial protein</fullName>
    </submittedName>
</protein>
<feature type="transmembrane region" description="Helical" evidence="6">
    <location>
        <begin position="6"/>
        <end position="28"/>
    </location>
</feature>
<dbReference type="PROSITE" id="PS00409">
    <property type="entry name" value="PROKAR_NTER_METHYL"/>
    <property type="match status" value="1"/>
</dbReference>
<proteinExistence type="predicted"/>
<reference evidence="7" key="1">
    <citation type="submission" date="2016-10" db="EMBL/GenBank/DDBJ databases">
        <title>Sequence of Gallionella enrichment culture.</title>
        <authorList>
            <person name="Poehlein A."/>
            <person name="Muehling M."/>
            <person name="Daniel R."/>
        </authorList>
    </citation>
    <scope>NUCLEOTIDE SEQUENCE</scope>
</reference>
<dbReference type="Gene3D" id="3.30.700.10">
    <property type="entry name" value="Glycoprotein, Type 4 Pilin"/>
    <property type="match status" value="1"/>
</dbReference>
<dbReference type="PANTHER" id="PTHR30093:SF44">
    <property type="entry name" value="TYPE II SECRETION SYSTEM CORE PROTEIN G"/>
    <property type="match status" value="1"/>
</dbReference>
<sequence>MKKHQSGFTLIELVVVIIILGILAATALPRFTDMQVRARIAKLNGAIGSVRGAAALAHAQCLAQATPCSTNVAAQFINMEGVANVSVVNQYPTANANGIITAAGISTVSPADYIVTTGGAAAGDAITISVPGATAGTCQFTYTSATWDTTNSVVVAPAVASTNATSICN</sequence>
<dbReference type="PANTHER" id="PTHR30093">
    <property type="entry name" value="GENERAL SECRETION PATHWAY PROTEIN G"/>
    <property type="match status" value="1"/>
</dbReference>
<organism evidence="7">
    <name type="scientific">mine drainage metagenome</name>
    <dbReference type="NCBI Taxonomy" id="410659"/>
    <lineage>
        <taxon>unclassified sequences</taxon>
        <taxon>metagenomes</taxon>
        <taxon>ecological metagenomes</taxon>
    </lineage>
</organism>